<keyword evidence="7" id="KW-0406">Ion transport</keyword>
<feature type="transmembrane region" description="Helical" evidence="13">
    <location>
        <begin position="257"/>
        <end position="281"/>
    </location>
</feature>
<feature type="transmembrane region" description="Helical" evidence="13">
    <location>
        <begin position="616"/>
        <end position="642"/>
    </location>
</feature>
<dbReference type="EnsemblMetazoa" id="XM_024225382.1">
    <property type="protein sequence ID" value="XP_024081150.1"/>
    <property type="gene ID" value="LOC106669347"/>
</dbReference>
<evidence type="ECO:0000256" key="9">
    <source>
        <dbReference type="ARBA" id="ARBA00023170"/>
    </source>
</evidence>
<dbReference type="InterPro" id="IPR001320">
    <property type="entry name" value="Iontro_rcpt_C"/>
</dbReference>
<reference evidence="17" key="1">
    <citation type="submission" date="2022-01" db="UniProtKB">
        <authorList>
            <consortium name="EnsemblMetazoa"/>
        </authorList>
    </citation>
    <scope>IDENTIFICATION</scope>
</reference>
<dbReference type="PANTHER" id="PTHR42643">
    <property type="entry name" value="IONOTROPIC RECEPTOR 20A-RELATED"/>
    <property type="match status" value="1"/>
</dbReference>
<dbReference type="GO" id="GO:0015276">
    <property type="term" value="F:ligand-gated monoatomic ion channel activity"/>
    <property type="evidence" value="ECO:0007669"/>
    <property type="project" value="InterPro"/>
</dbReference>
<dbReference type="GO" id="GO:0005886">
    <property type="term" value="C:plasma membrane"/>
    <property type="evidence" value="ECO:0007669"/>
    <property type="project" value="UniProtKB-SubCell"/>
</dbReference>
<comment type="subcellular location">
    <subcellularLocation>
        <location evidence="1">Cell membrane</location>
        <topology evidence="1">Multi-pass membrane protein</topology>
    </subcellularLocation>
</comment>
<keyword evidence="3" id="KW-0813">Transport</keyword>
<keyword evidence="9" id="KW-0675">Receptor</keyword>
<dbReference type="KEGG" id="clec:106669347"/>
<protein>
    <recommendedName>
        <fullName evidence="19">Ionotropic receptor</fullName>
    </recommendedName>
</protein>
<dbReference type="Pfam" id="PF00060">
    <property type="entry name" value="Lig_chan"/>
    <property type="match status" value="2"/>
</dbReference>
<keyword evidence="4" id="KW-1003">Cell membrane</keyword>
<keyword evidence="18" id="KW-1185">Reference proteome</keyword>
<evidence type="ECO:0000256" key="8">
    <source>
        <dbReference type="ARBA" id="ARBA00023136"/>
    </source>
</evidence>
<feature type="transmembrane region" description="Helical" evidence="13">
    <location>
        <begin position="318"/>
        <end position="337"/>
    </location>
</feature>
<keyword evidence="10" id="KW-0325">Glycoprotein</keyword>
<dbReference type="Gene3D" id="3.40.190.10">
    <property type="entry name" value="Periplasmic binding protein-like II"/>
    <property type="match status" value="3"/>
</dbReference>
<keyword evidence="6 13" id="KW-1133">Transmembrane helix</keyword>
<dbReference type="InterPro" id="IPR052192">
    <property type="entry name" value="Insect_Ionotropic_Sensory_Rcpt"/>
</dbReference>
<feature type="domain" description="Ionotropic glutamate receptor C-terminal" evidence="14">
    <location>
        <begin position="617"/>
        <end position="744"/>
    </location>
</feature>
<dbReference type="Pfam" id="PF10613">
    <property type="entry name" value="Lig_chan-Glu_bd"/>
    <property type="match status" value="2"/>
</dbReference>
<feature type="domain" description="Ionotropic glutamate receptor L-glutamate and glycine-binding" evidence="15">
    <location>
        <begin position="530"/>
        <end position="600"/>
    </location>
</feature>
<dbReference type="GeneID" id="106669347"/>
<keyword evidence="11" id="KW-1071">Ligand-gated ion channel</keyword>
<dbReference type="Pfam" id="PF24576">
    <property type="entry name" value="IR75A_N"/>
    <property type="match status" value="1"/>
</dbReference>
<dbReference type="RefSeq" id="XP_024081150.1">
    <property type="nucleotide sequence ID" value="XM_024225382.1"/>
</dbReference>
<evidence type="ECO:0000256" key="5">
    <source>
        <dbReference type="ARBA" id="ARBA00022692"/>
    </source>
</evidence>
<evidence type="ECO:0000256" key="3">
    <source>
        <dbReference type="ARBA" id="ARBA00022448"/>
    </source>
</evidence>
<evidence type="ECO:0000313" key="18">
    <source>
        <dbReference type="Proteomes" id="UP000494040"/>
    </source>
</evidence>
<keyword evidence="5 13" id="KW-0812">Transmembrane</keyword>
<evidence type="ECO:0000259" key="15">
    <source>
        <dbReference type="Pfam" id="PF10613"/>
    </source>
</evidence>
<evidence type="ECO:0000256" key="2">
    <source>
        <dbReference type="ARBA" id="ARBA00008685"/>
    </source>
</evidence>
<feature type="domain" description="Ionotropic glutamate receptor L-glutamate and glycine-binding" evidence="15">
    <location>
        <begin position="165"/>
        <end position="241"/>
    </location>
</feature>
<proteinExistence type="inferred from homology"/>
<keyword evidence="8 13" id="KW-0472">Membrane</keyword>
<feature type="transmembrane region" description="Helical" evidence="13">
    <location>
        <begin position="677"/>
        <end position="697"/>
    </location>
</feature>
<dbReference type="InterPro" id="IPR057074">
    <property type="entry name" value="IR75A_N"/>
</dbReference>
<name>A0A8I6SG35_CIMLE</name>
<organism evidence="17 18">
    <name type="scientific">Cimex lectularius</name>
    <name type="common">Bed bug</name>
    <name type="synonym">Acanthia lectularia</name>
    <dbReference type="NCBI Taxonomy" id="79782"/>
    <lineage>
        <taxon>Eukaryota</taxon>
        <taxon>Metazoa</taxon>
        <taxon>Ecdysozoa</taxon>
        <taxon>Arthropoda</taxon>
        <taxon>Hexapoda</taxon>
        <taxon>Insecta</taxon>
        <taxon>Pterygota</taxon>
        <taxon>Neoptera</taxon>
        <taxon>Paraneoptera</taxon>
        <taxon>Hemiptera</taxon>
        <taxon>Heteroptera</taxon>
        <taxon>Panheteroptera</taxon>
        <taxon>Cimicomorpha</taxon>
        <taxon>Cimicidae</taxon>
        <taxon>Cimex</taxon>
    </lineage>
</organism>
<dbReference type="OMA" id="VGKPRCS"/>
<dbReference type="Gene3D" id="1.10.287.70">
    <property type="match status" value="2"/>
</dbReference>
<evidence type="ECO:0008006" key="19">
    <source>
        <dbReference type="Google" id="ProtNLM"/>
    </source>
</evidence>
<evidence type="ECO:0000256" key="4">
    <source>
        <dbReference type="ARBA" id="ARBA00022475"/>
    </source>
</evidence>
<comment type="similarity">
    <text evidence="2">Belongs to the glutamate-gated ion channel (TC 1.A.10.1) family.</text>
</comment>
<feature type="transmembrane region" description="Helical" evidence="13">
    <location>
        <begin position="508"/>
        <end position="528"/>
    </location>
</feature>
<dbReference type="SUPFAM" id="SSF53850">
    <property type="entry name" value="Periplasmic binding protein-like II"/>
    <property type="match status" value="2"/>
</dbReference>
<dbReference type="GO" id="GO:0050906">
    <property type="term" value="P:detection of stimulus involved in sensory perception"/>
    <property type="evidence" value="ECO:0007669"/>
    <property type="project" value="UniProtKB-ARBA"/>
</dbReference>
<dbReference type="Proteomes" id="UP000494040">
    <property type="component" value="Unassembled WGS sequence"/>
</dbReference>
<dbReference type="PANTHER" id="PTHR42643:SF33">
    <property type="entry name" value="GLUTAMATE RECEPTOR 2-LIKE PROTEIN"/>
    <property type="match status" value="1"/>
</dbReference>
<evidence type="ECO:0000256" key="12">
    <source>
        <dbReference type="ARBA" id="ARBA00023303"/>
    </source>
</evidence>
<dbReference type="InterPro" id="IPR019594">
    <property type="entry name" value="Glu/Gly-bd"/>
</dbReference>
<evidence type="ECO:0000256" key="11">
    <source>
        <dbReference type="ARBA" id="ARBA00023286"/>
    </source>
</evidence>
<accession>A0A8I6SG35</accession>
<evidence type="ECO:0000259" key="14">
    <source>
        <dbReference type="Pfam" id="PF00060"/>
    </source>
</evidence>
<evidence type="ECO:0000256" key="7">
    <source>
        <dbReference type="ARBA" id="ARBA00023065"/>
    </source>
</evidence>
<feature type="transmembrane region" description="Helical" evidence="13">
    <location>
        <begin position="873"/>
        <end position="898"/>
    </location>
</feature>
<dbReference type="OrthoDB" id="9997229at2759"/>
<evidence type="ECO:0000256" key="13">
    <source>
        <dbReference type="SAM" id="Phobius"/>
    </source>
</evidence>
<evidence type="ECO:0000256" key="10">
    <source>
        <dbReference type="ARBA" id="ARBA00023180"/>
    </source>
</evidence>
<evidence type="ECO:0000256" key="6">
    <source>
        <dbReference type="ARBA" id="ARBA00022989"/>
    </source>
</evidence>
<sequence length="913" mass="104064">MLSFNPNTLIESNLQREGAVIDLSCPDQKSIIMKLSKKRMFDTGREWLMFYEVEINATKDWSYWLTFLEKRFILPGSSVVIVQITGSSIRYFDIYKITDSQPLKVKLVGEGSVQNVTFFKRIAERSDFEGVKLRTATAILRPEVYKGLENLENPEIDTWPKMHYPLIVNLAKQLNFEFTLEVVNDYGWLRNGNFSGLMGLLQRGEVDFGATGFFINPDRITAVDFTGDTYSLKSMIIFKQPALSTVSNIFLLPFSRLVWIACGVLSILVIALLTLQVIISYRFNSNFFTTRVTFYDVVTLVFGFICQQGTYLTPISSSARIIIFIFSLSALFFYTSYSANIVALLQSTSPVLKNITDLTNSHLMLKIQDLEYNRIFMKDSVDPNVKALYDKKIKPFGSKAYCLPREGVRLLRTGTVAFQVEVNLGYKIISETFGESEKCGLGEIRMIFIPSLAVPVVKKSGYRDIFKQMLIWQRECGIMKRLAKIWVPDRPNCEGKGTSFLRVGMVDFLPALLALIYGMGICITVFFLEIAYHYRLNLVIDEDYGWAGRNGTSFGGLVGRLQREEIQLGTAFTMREERREAVDFTTDTLEFKNAIFFKKPALSTVSNIFLLSFSKLVWLCCGSLCILSILLLLAVLAVTKLFAVVSPFSRPASFADIITLILGLVCQQGSELAPISLATRITTFVFSLSAIFLYTSYSANIVALLQATTTGMESLDDLTNSPLTLKLQDRLYVRELFKIVNDTSVHNLYTKKVMSQGDNAYCIPKEGIAFMRTGEYAFLFDKFQAELIQGYKIISDTFHEDEKCDLGELSLFFIPRLSIPVIKKSGYREIFTQKLSWQREVGIFQRQELIWFPHRPSCDRSRRGYKPVGTIDFLPVVLSLFYGTLIAIGIFAFEIIFWHRKRFYCYENEKEKI</sequence>
<feature type="transmembrane region" description="Helical" evidence="13">
    <location>
        <begin position="287"/>
        <end position="306"/>
    </location>
</feature>
<evidence type="ECO:0000313" key="17">
    <source>
        <dbReference type="EnsemblMetazoa" id="XP_024081150.1"/>
    </source>
</evidence>
<dbReference type="AlphaFoldDB" id="A0A8I6SG35"/>
<feature type="domain" description="Ionotropic receptor 75a N-terminal" evidence="16">
    <location>
        <begin position="5"/>
        <end position="138"/>
    </location>
</feature>
<evidence type="ECO:0000256" key="1">
    <source>
        <dbReference type="ARBA" id="ARBA00004651"/>
    </source>
</evidence>
<keyword evidence="12" id="KW-0407">Ion channel</keyword>
<feature type="domain" description="Ionotropic glutamate receptor C-terminal" evidence="14">
    <location>
        <begin position="258"/>
        <end position="436"/>
    </location>
</feature>
<evidence type="ECO:0000259" key="16">
    <source>
        <dbReference type="Pfam" id="PF24576"/>
    </source>
</evidence>